<dbReference type="PANTHER" id="PTHR40855:SF1">
    <property type="entry name" value="CLAVAMINATE SYNTHASE-LIKE PROTEIN"/>
    <property type="match status" value="1"/>
</dbReference>
<sequence>MQRLLLYTQSLSMAYLTEYFTLPFIAIVTLASSSNHTTFITMVQVSTMLLGLVAMTMAGSLPTNLADKAPAFVVPNFDYETLSTENTPNDVLVALKKDGTISFTNVPSYAQVRRAYLDSAAACAVSAQEVNTEFLLHKTLSDGTNRYTIILVAAGAGGAQRGYNT</sequence>
<keyword evidence="1" id="KW-1133">Transmembrane helix</keyword>
<keyword evidence="3" id="KW-1185">Reference proteome</keyword>
<organism evidence="2 3">
    <name type="scientific">Phytophthora fragariaefolia</name>
    <dbReference type="NCBI Taxonomy" id="1490495"/>
    <lineage>
        <taxon>Eukaryota</taxon>
        <taxon>Sar</taxon>
        <taxon>Stramenopiles</taxon>
        <taxon>Oomycota</taxon>
        <taxon>Peronosporomycetes</taxon>
        <taxon>Peronosporales</taxon>
        <taxon>Peronosporaceae</taxon>
        <taxon>Phytophthora</taxon>
    </lineage>
</organism>
<feature type="transmembrane region" description="Helical" evidence="1">
    <location>
        <begin position="38"/>
        <end position="58"/>
    </location>
</feature>
<dbReference type="AlphaFoldDB" id="A0A9W7D9J9"/>
<proteinExistence type="predicted"/>
<evidence type="ECO:0000313" key="2">
    <source>
        <dbReference type="EMBL" id="GMF89461.1"/>
    </source>
</evidence>
<dbReference type="PANTHER" id="PTHR40855">
    <property type="entry name" value="DIOX_N DOMAIN-CONTAINING PROTEIN"/>
    <property type="match status" value="1"/>
</dbReference>
<dbReference type="OrthoDB" id="108453at2759"/>
<keyword evidence="1" id="KW-0472">Membrane</keyword>
<keyword evidence="1" id="KW-0812">Transmembrane</keyword>
<name>A0A9W7D9J9_9STRA</name>
<dbReference type="Proteomes" id="UP001165121">
    <property type="component" value="Unassembled WGS sequence"/>
</dbReference>
<dbReference type="EMBL" id="BSXT01013711">
    <property type="protein sequence ID" value="GMF89461.1"/>
    <property type="molecule type" value="Genomic_DNA"/>
</dbReference>
<gene>
    <name evidence="2" type="ORF">Pfra01_002898500</name>
</gene>
<protein>
    <submittedName>
        <fullName evidence="2">Unnamed protein product</fullName>
    </submittedName>
</protein>
<comment type="caution">
    <text evidence="2">The sequence shown here is derived from an EMBL/GenBank/DDBJ whole genome shotgun (WGS) entry which is preliminary data.</text>
</comment>
<evidence type="ECO:0000313" key="3">
    <source>
        <dbReference type="Proteomes" id="UP001165121"/>
    </source>
</evidence>
<feature type="transmembrane region" description="Helical" evidence="1">
    <location>
        <begin position="12"/>
        <end position="32"/>
    </location>
</feature>
<accession>A0A9W7D9J9</accession>
<evidence type="ECO:0000256" key="1">
    <source>
        <dbReference type="SAM" id="Phobius"/>
    </source>
</evidence>
<reference evidence="2" key="1">
    <citation type="submission" date="2023-04" db="EMBL/GenBank/DDBJ databases">
        <title>Phytophthora fragariaefolia NBRC 109709.</title>
        <authorList>
            <person name="Ichikawa N."/>
            <person name="Sato H."/>
            <person name="Tonouchi N."/>
        </authorList>
    </citation>
    <scope>NUCLEOTIDE SEQUENCE</scope>
    <source>
        <strain evidence="2">NBRC 109709</strain>
    </source>
</reference>